<dbReference type="AlphaFoldDB" id="A0A378JRR4"/>
<dbReference type="OrthoDB" id="9996996at2"/>
<evidence type="ECO:0000313" key="1">
    <source>
        <dbReference type="EMBL" id="STX52859.1"/>
    </source>
</evidence>
<evidence type="ECO:0000313" key="2">
    <source>
        <dbReference type="Proteomes" id="UP000254794"/>
    </source>
</evidence>
<dbReference type="RefSeq" id="WP_115332383.1">
    <property type="nucleotide sequence ID" value="NZ_CAAAHP010000003.1"/>
</dbReference>
<dbReference type="EMBL" id="UGOD01000001">
    <property type="protein sequence ID" value="STX52859.1"/>
    <property type="molecule type" value="Genomic_DNA"/>
</dbReference>
<keyword evidence="2" id="KW-1185">Reference proteome</keyword>
<organism evidence="1 2">
    <name type="scientific">Legionella busanensis</name>
    <dbReference type="NCBI Taxonomy" id="190655"/>
    <lineage>
        <taxon>Bacteria</taxon>
        <taxon>Pseudomonadati</taxon>
        <taxon>Pseudomonadota</taxon>
        <taxon>Gammaproteobacteria</taxon>
        <taxon>Legionellales</taxon>
        <taxon>Legionellaceae</taxon>
        <taxon>Legionella</taxon>
    </lineage>
</organism>
<accession>A0A378JRR4</accession>
<name>A0A378JRR4_9GAMM</name>
<protein>
    <submittedName>
        <fullName evidence="1">Uncharacterized protein</fullName>
    </submittedName>
</protein>
<reference evidence="1 2" key="1">
    <citation type="submission" date="2018-06" db="EMBL/GenBank/DDBJ databases">
        <authorList>
            <consortium name="Pathogen Informatics"/>
            <person name="Doyle S."/>
        </authorList>
    </citation>
    <scope>NUCLEOTIDE SEQUENCE [LARGE SCALE GENOMIC DNA]</scope>
    <source>
        <strain evidence="1 2">NCTC13316</strain>
    </source>
</reference>
<sequence length="63" mass="7260">MLNQAFTINHADLIYLINYIKQAKAEHAIFSTTEIKGLKEDLVLSEARETIKELEQNRAKMIV</sequence>
<proteinExistence type="predicted"/>
<dbReference type="Proteomes" id="UP000254794">
    <property type="component" value="Unassembled WGS sequence"/>
</dbReference>
<gene>
    <name evidence="1" type="ORF">NCTC13316_02985</name>
</gene>